<comment type="caution">
    <text evidence="1">The sequence shown here is derived from an EMBL/GenBank/DDBJ whole genome shotgun (WGS) entry which is preliminary data.</text>
</comment>
<dbReference type="AlphaFoldDB" id="A0A504UDA2"/>
<accession>A0A504UDA2</accession>
<dbReference type="EMBL" id="VFYP01000001">
    <property type="protein sequence ID" value="TPP11707.1"/>
    <property type="molecule type" value="Genomic_DNA"/>
</dbReference>
<gene>
    <name evidence="1" type="ORF">FJQ55_13190</name>
</gene>
<dbReference type="OrthoDB" id="6140227at2"/>
<evidence type="ECO:0000313" key="1">
    <source>
        <dbReference type="EMBL" id="TPP11707.1"/>
    </source>
</evidence>
<dbReference type="Proteomes" id="UP000316429">
    <property type="component" value="Unassembled WGS sequence"/>
</dbReference>
<keyword evidence="2" id="KW-1185">Reference proteome</keyword>
<reference evidence="1 2" key="1">
    <citation type="submission" date="2019-06" db="EMBL/GenBank/DDBJ databases">
        <title>Rhizobium sp. CL12 isolated from roots of soybean.</title>
        <authorList>
            <person name="Wang C."/>
        </authorList>
    </citation>
    <scope>NUCLEOTIDE SEQUENCE [LARGE SCALE GENOMIC DNA]</scope>
    <source>
        <strain evidence="1 2">CL12</strain>
    </source>
</reference>
<evidence type="ECO:0000313" key="2">
    <source>
        <dbReference type="Proteomes" id="UP000316429"/>
    </source>
</evidence>
<name>A0A504UDA2_9HYPH</name>
<organism evidence="1 2">
    <name type="scientific">Rhizobium glycinendophyticum</name>
    <dbReference type="NCBI Taxonomy" id="2589807"/>
    <lineage>
        <taxon>Bacteria</taxon>
        <taxon>Pseudomonadati</taxon>
        <taxon>Pseudomonadota</taxon>
        <taxon>Alphaproteobacteria</taxon>
        <taxon>Hyphomicrobiales</taxon>
        <taxon>Rhizobiaceae</taxon>
        <taxon>Rhizobium/Agrobacterium group</taxon>
        <taxon>Rhizobium</taxon>
    </lineage>
</organism>
<proteinExistence type="predicted"/>
<sequence length="391" mass="43119">MLPARGPALNVIDRNSAVTSYFATISAALAGLELFFGQPERRILQNGPSGLHLLPYLDRLRNSFASWRNRVAFSEQFRISRAESGLPVYQNVLELENDRAGATQRLAAIPAAPALREEMVDFILRQKEFPAALQRQMAERLYLEQVSAGEVFSPFVLPTTVAVSVNPQTKRPSCLVSWAAFDGTSTLPMIYLATIEDSSEGVTKILVTPDGRLDETVEIPLPVGGLLNPELARSFDDFCAKNSAFSLTPATIATNLDRDFPTLHPKSIRRVVLGPLYSTGITENTGRVNEILSRVRKPENAWVMTWTVQEVFSKREQPATKGFFSSTPAIQEFHIETHDLEAARMGVSAYEKHALVPHDAYQALYAAGEVAAVFGNYKVHVISGDQIVSEV</sequence>
<protein>
    <submittedName>
        <fullName evidence="1">Uncharacterized protein</fullName>
    </submittedName>
</protein>